<comment type="caution">
    <text evidence="4">The sequence shown here is derived from an EMBL/GenBank/DDBJ whole genome shotgun (WGS) entry which is preliminary data.</text>
</comment>
<evidence type="ECO:0000313" key="4">
    <source>
        <dbReference type="EMBL" id="GAA4805059.1"/>
    </source>
</evidence>
<accession>A0ABP9C5X5</accession>
<keyword evidence="2" id="KW-0732">Signal</keyword>
<gene>
    <name evidence="4" type="ORF">GCM10023231_37770</name>
</gene>
<sequence length="264" mass="27467">MEYKYLQMKVSLFLFLSLFCLSPAVIHAQDFPPASKTLVTDFTGTLSEAQKQQLEDKLVAFDDTSSTQIAVVMMRSVGDYDIADYGVRLAQQWGIGNKGKNNGILLLIAKEDRKVTIQTGYGVEGAVPDAVAFQIIRNIITPAFRQEDYYVGINRATDALIAYTKGEFKAEPRKGKGDGGGMGLIVMVIIIAIIVGLLSKGGGNGGGKVIGGRGSSDLFWLSLLGSSLGRGGNRGGGFGGGSSGGGFGGFGGGSFGGGGASGSW</sequence>
<feature type="transmembrane region" description="Helical" evidence="1">
    <location>
        <begin position="179"/>
        <end position="198"/>
    </location>
</feature>
<dbReference type="Proteomes" id="UP001501411">
    <property type="component" value="Unassembled WGS sequence"/>
</dbReference>
<evidence type="ECO:0000259" key="3">
    <source>
        <dbReference type="Pfam" id="PF04536"/>
    </source>
</evidence>
<reference evidence="5" key="1">
    <citation type="journal article" date="2019" name="Int. J. Syst. Evol. Microbiol.">
        <title>The Global Catalogue of Microorganisms (GCM) 10K type strain sequencing project: providing services to taxonomists for standard genome sequencing and annotation.</title>
        <authorList>
            <consortium name="The Broad Institute Genomics Platform"/>
            <consortium name="The Broad Institute Genome Sequencing Center for Infectious Disease"/>
            <person name="Wu L."/>
            <person name="Ma J."/>
        </authorList>
    </citation>
    <scope>NUCLEOTIDE SEQUENCE [LARGE SCALE GENOMIC DNA]</scope>
    <source>
        <strain evidence="5">JCM 18200</strain>
    </source>
</reference>
<keyword evidence="5" id="KW-1185">Reference proteome</keyword>
<dbReference type="PANTHER" id="PTHR30373:SF2">
    <property type="entry name" value="UPF0603 PROTEIN YGCG"/>
    <property type="match status" value="1"/>
</dbReference>
<protein>
    <recommendedName>
        <fullName evidence="3">TPM domain-containing protein</fullName>
    </recommendedName>
</protein>
<dbReference type="Gene3D" id="3.10.310.50">
    <property type="match status" value="1"/>
</dbReference>
<evidence type="ECO:0000256" key="2">
    <source>
        <dbReference type="SAM" id="SignalP"/>
    </source>
</evidence>
<keyword evidence="1" id="KW-0812">Transmembrane</keyword>
<feature type="domain" description="TPM" evidence="3">
    <location>
        <begin position="39"/>
        <end position="163"/>
    </location>
</feature>
<feature type="chain" id="PRO_5045553048" description="TPM domain-containing protein" evidence="2">
    <location>
        <begin position="29"/>
        <end position="264"/>
    </location>
</feature>
<name>A0ABP9C5X5_9SPHI</name>
<keyword evidence="1" id="KW-0472">Membrane</keyword>
<evidence type="ECO:0000313" key="5">
    <source>
        <dbReference type="Proteomes" id="UP001501411"/>
    </source>
</evidence>
<keyword evidence="1" id="KW-1133">Transmembrane helix</keyword>
<dbReference type="InterPro" id="IPR007621">
    <property type="entry name" value="TPM_dom"/>
</dbReference>
<dbReference type="PANTHER" id="PTHR30373">
    <property type="entry name" value="UPF0603 PROTEIN YGCG"/>
    <property type="match status" value="1"/>
</dbReference>
<proteinExistence type="predicted"/>
<dbReference type="RefSeq" id="WP_345234371.1">
    <property type="nucleotide sequence ID" value="NZ_BAABIQ010000043.1"/>
</dbReference>
<organism evidence="4 5">
    <name type="scientific">Olivibacter ginsenosidimutans</name>
    <dbReference type="NCBI Taxonomy" id="1176537"/>
    <lineage>
        <taxon>Bacteria</taxon>
        <taxon>Pseudomonadati</taxon>
        <taxon>Bacteroidota</taxon>
        <taxon>Sphingobacteriia</taxon>
        <taxon>Sphingobacteriales</taxon>
        <taxon>Sphingobacteriaceae</taxon>
        <taxon>Olivibacter</taxon>
    </lineage>
</organism>
<dbReference type="EMBL" id="BAABIQ010000043">
    <property type="protein sequence ID" value="GAA4805059.1"/>
    <property type="molecule type" value="Genomic_DNA"/>
</dbReference>
<evidence type="ECO:0000256" key="1">
    <source>
        <dbReference type="SAM" id="Phobius"/>
    </source>
</evidence>
<dbReference type="Pfam" id="PF04536">
    <property type="entry name" value="TPM_phosphatase"/>
    <property type="match status" value="1"/>
</dbReference>
<feature type="signal peptide" evidence="2">
    <location>
        <begin position="1"/>
        <end position="28"/>
    </location>
</feature>